<name>A0AAP0QUV9_9ROSI</name>
<protein>
    <submittedName>
        <fullName evidence="1">Uncharacterized protein</fullName>
    </submittedName>
</protein>
<reference evidence="1 2" key="1">
    <citation type="submission" date="2024-05" db="EMBL/GenBank/DDBJ databases">
        <title>Haplotype-resolved chromosome-level genome assembly of Huyou (Citrus changshanensis).</title>
        <authorList>
            <person name="Miao C."/>
            <person name="Chen W."/>
            <person name="Wu Y."/>
            <person name="Wang L."/>
            <person name="Zhao S."/>
            <person name="Grierson D."/>
            <person name="Xu C."/>
            <person name="Chen K."/>
        </authorList>
    </citation>
    <scope>NUCLEOTIDE SEQUENCE [LARGE SCALE GENOMIC DNA]</scope>
    <source>
        <strain evidence="1">01-14</strain>
        <tissue evidence="1">Leaf</tissue>
    </source>
</reference>
<organism evidence="1 2">
    <name type="scientific">Citrus x changshan-huyou</name>
    <dbReference type="NCBI Taxonomy" id="2935761"/>
    <lineage>
        <taxon>Eukaryota</taxon>
        <taxon>Viridiplantae</taxon>
        <taxon>Streptophyta</taxon>
        <taxon>Embryophyta</taxon>
        <taxon>Tracheophyta</taxon>
        <taxon>Spermatophyta</taxon>
        <taxon>Magnoliopsida</taxon>
        <taxon>eudicotyledons</taxon>
        <taxon>Gunneridae</taxon>
        <taxon>Pentapetalae</taxon>
        <taxon>rosids</taxon>
        <taxon>malvids</taxon>
        <taxon>Sapindales</taxon>
        <taxon>Rutaceae</taxon>
        <taxon>Aurantioideae</taxon>
        <taxon>Citrus</taxon>
    </lineage>
</organism>
<dbReference type="AlphaFoldDB" id="A0AAP0QUV9"/>
<proteinExistence type="predicted"/>
<comment type="caution">
    <text evidence="1">The sequence shown here is derived from an EMBL/GenBank/DDBJ whole genome shotgun (WGS) entry which is preliminary data.</text>
</comment>
<evidence type="ECO:0000313" key="2">
    <source>
        <dbReference type="Proteomes" id="UP001428341"/>
    </source>
</evidence>
<evidence type="ECO:0000313" key="1">
    <source>
        <dbReference type="EMBL" id="KAK9216061.1"/>
    </source>
</evidence>
<dbReference type="EMBL" id="JBCGBO010000003">
    <property type="protein sequence ID" value="KAK9216061.1"/>
    <property type="molecule type" value="Genomic_DNA"/>
</dbReference>
<keyword evidence="2" id="KW-1185">Reference proteome</keyword>
<sequence>MAVVVSLSFPPPTPFWLRHARATVKNKPSNQKIIKRYDAGFWSSTDMQQQFVKVLNLASHMAGVIIGYGDETYTTRVGKLFTLEDARYGKLLAEPYVVHVKDNWRELPDQERQWEEIRVESESGTVPPIWCVDTGSNEWGFSMLNASYASMEHEVKDNRLDLRQFITPLTGMDATEDPTILNSELEYIVRETGQKPMAVVVFLSFPPPTPFWLRHAEQL</sequence>
<accession>A0AAP0QUV9</accession>
<gene>
    <name evidence="1" type="ORF">WN944_008068</name>
</gene>
<dbReference type="Proteomes" id="UP001428341">
    <property type="component" value="Unassembled WGS sequence"/>
</dbReference>